<dbReference type="Pfam" id="PF00082">
    <property type="entry name" value="Peptidase_S8"/>
    <property type="match status" value="1"/>
</dbReference>
<keyword evidence="16" id="KW-1185">Reference proteome</keyword>
<dbReference type="FunFam" id="3.30.70.80:FF:000002">
    <property type="entry name" value="Subtilisin-like protease SBT5.3"/>
    <property type="match status" value="1"/>
</dbReference>
<evidence type="ECO:0000256" key="3">
    <source>
        <dbReference type="ARBA" id="ARBA00022525"/>
    </source>
</evidence>
<evidence type="ECO:0000256" key="9">
    <source>
        <dbReference type="PROSITE-ProRule" id="PRU01240"/>
    </source>
</evidence>
<evidence type="ECO:0000256" key="1">
    <source>
        <dbReference type="ARBA" id="ARBA00004613"/>
    </source>
</evidence>
<keyword evidence="7 9" id="KW-0720">Serine protease</keyword>
<feature type="domain" description="Inhibitor I9" evidence="12">
    <location>
        <begin position="385"/>
        <end position="465"/>
    </location>
</feature>
<feature type="active site" description="Charge relay system" evidence="8 9">
    <location>
        <position position="495"/>
    </location>
</feature>
<dbReference type="InterPro" id="IPR015500">
    <property type="entry name" value="Peptidase_S8_subtilisin-rel"/>
</dbReference>
<evidence type="ECO:0000259" key="14">
    <source>
        <dbReference type="Pfam" id="PF17766"/>
    </source>
</evidence>
<evidence type="ECO:0000259" key="13">
    <source>
        <dbReference type="Pfam" id="PF08446"/>
    </source>
</evidence>
<proteinExistence type="inferred from homology"/>
<dbReference type="GO" id="GO:0004252">
    <property type="term" value="F:serine-type endopeptidase activity"/>
    <property type="evidence" value="ECO:0007669"/>
    <property type="project" value="UniProtKB-UniRule"/>
</dbReference>
<dbReference type="AlphaFoldDB" id="A0A498JFA7"/>
<dbReference type="InterPro" id="IPR037045">
    <property type="entry name" value="S8pro/Inhibitor_I9_sf"/>
</dbReference>
<evidence type="ECO:0000259" key="11">
    <source>
        <dbReference type="Pfam" id="PF00082"/>
    </source>
</evidence>
<keyword evidence="3" id="KW-0964">Secreted</keyword>
<dbReference type="Gene3D" id="3.50.30.30">
    <property type="match status" value="1"/>
</dbReference>
<dbReference type="InterPro" id="IPR045051">
    <property type="entry name" value="SBT"/>
</dbReference>
<organism evidence="15 16">
    <name type="scientific">Malus domestica</name>
    <name type="common">Apple</name>
    <name type="synonym">Pyrus malus</name>
    <dbReference type="NCBI Taxonomy" id="3750"/>
    <lineage>
        <taxon>Eukaryota</taxon>
        <taxon>Viridiplantae</taxon>
        <taxon>Streptophyta</taxon>
        <taxon>Embryophyta</taxon>
        <taxon>Tracheophyta</taxon>
        <taxon>Spermatophyta</taxon>
        <taxon>Magnoliopsida</taxon>
        <taxon>eudicotyledons</taxon>
        <taxon>Gunneridae</taxon>
        <taxon>Pentapetalae</taxon>
        <taxon>rosids</taxon>
        <taxon>fabids</taxon>
        <taxon>Rosales</taxon>
        <taxon>Rosaceae</taxon>
        <taxon>Amygdaloideae</taxon>
        <taxon>Maleae</taxon>
        <taxon>Malus</taxon>
    </lineage>
</organism>
<dbReference type="Proteomes" id="UP000290289">
    <property type="component" value="Chromosome 7"/>
</dbReference>
<dbReference type="InterPro" id="IPR041469">
    <property type="entry name" value="Subtilisin-like_FN3"/>
</dbReference>
<dbReference type="PRINTS" id="PR00723">
    <property type="entry name" value="SUBTILISIN"/>
</dbReference>
<comment type="caution">
    <text evidence="15">The sequence shown here is derived from an EMBL/GenBank/DDBJ whole genome shotgun (WGS) entry which is preliminary data.</text>
</comment>
<evidence type="ECO:0000256" key="2">
    <source>
        <dbReference type="ARBA" id="ARBA00011073"/>
    </source>
</evidence>
<feature type="domain" description="PAS fold-2" evidence="13">
    <location>
        <begin position="280"/>
        <end position="308"/>
    </location>
</feature>
<accession>A0A498JFA7</accession>
<gene>
    <name evidence="15" type="ORF">DVH24_024213</name>
</gene>
<dbReference type="Gene3D" id="3.30.70.80">
    <property type="entry name" value="Peptidase S8 propeptide/proteinase inhibitor I9"/>
    <property type="match status" value="1"/>
</dbReference>
<sequence length="1078" mass="115505">KIIGALYYHANGFDVGDAQSPRDTHGHETRCINSSRELGQQCKSRWFGDGDIKRTGAISTNCGVQKMFDKGFNLPTRRRRPWYSHRINGSRSFGSSASRDGFRLGTARGGVPSARSAVYNVCLGLWHQMTAYDDILASFDDAIADGVDVISISIGSVEFFLWSLGRGVKETEVGKGPASGGRAVGHGLQVVWEGEGGILTSIGACNKGPQLNNVSNFAPWSLSVAANTIDRKFVTKVQLVTIQLMRSVPHRSYALTKGIDSSRGWGGGGRWWGFWGLKDLVHCRTSSNPFYAILHLVEVGLVIDLEPVWLSTAVKFGRCGSPSPSAPASPAAEFGSPPPSNLVGRARMFELTGLSILALESSHFRYFPSQSSGPQRLEILVPQDYIVYMGDKPKPEVSTTTTSALHVNMLQNVVEDSNIAHESLLLHSYKRSFNGFAARLTEEEAQKLAGMDGVVSVFPSETKKLQTTRSWDFIGFPEMVKRSAIETDTIVGLIDSGIWPESASFSDAGFGPPPKSKIIGARYYRSQPYPKNSSDVMSPRDTEGHGTHTASTAAGNLVSKASLYGLGLGTARGGVPSARIAVYKVCWSDGCPDADILAAFDDAIADGVDILSVSLGGRKPLDYFRNAIDIGAFHALRKGIFTSASAGNEGPNLKTITNFAPWSLAVAASTIDRHFDTKVQLGNHKIYEGIVTNTFELKGKFYPIVYAGDVPDRAAGYNGETSRLCQTGTLDTKLVEDKIVLCDGPTGDGALYAGAFGYVLTSRNAADVIDPVPIPAASVWFLVGNEITHYINSTRNPTATIWKSTEGRDALAPYVPSFSSRGPNPNTPNILKPDIASPGVSILAAWPPISPVSGVEGDDRVASYNIISGTSMACPHAAGVAAYVKSFHPNWSPAAILSALTTTAKPMSANLNPEAEFAYGAGLINPSRAPYPGLVYDAAEIDYVNFLCAHGYSTRLLKALTGDSCSSSQSSHGTLSDHLNYPSVALSTSNPKSVNGIFNRTVTNVGSPKSTYKAKVSAPPGLEIKVNPSILKFTSLGQKLSFQVTVKGLIEKTIVSGSLVWDDGNFQVRSPIVVYFVF</sequence>
<dbReference type="CDD" id="cd04852">
    <property type="entry name" value="Peptidases_S8_3"/>
    <property type="match status" value="1"/>
</dbReference>
<feature type="active site" description="Charge relay system" evidence="8 9">
    <location>
        <position position="545"/>
    </location>
</feature>
<comment type="similarity">
    <text evidence="2 9">Belongs to the peptidase S8 family.</text>
</comment>
<dbReference type="SUPFAM" id="SSF52743">
    <property type="entry name" value="Subtilisin-like"/>
    <property type="match status" value="2"/>
</dbReference>
<dbReference type="GO" id="GO:0005576">
    <property type="term" value="C:extracellular region"/>
    <property type="evidence" value="ECO:0007669"/>
    <property type="project" value="UniProtKB-SubCell"/>
</dbReference>
<dbReference type="PANTHER" id="PTHR10795">
    <property type="entry name" value="PROPROTEIN CONVERTASE SUBTILISIN/KEXIN"/>
    <property type="match status" value="1"/>
</dbReference>
<feature type="non-terminal residue" evidence="15">
    <location>
        <position position="1"/>
    </location>
</feature>
<dbReference type="InterPro" id="IPR023828">
    <property type="entry name" value="Peptidase_S8_Ser-AS"/>
</dbReference>
<dbReference type="EMBL" id="RDQH01000333">
    <property type="protein sequence ID" value="RXH94529.1"/>
    <property type="molecule type" value="Genomic_DNA"/>
</dbReference>
<name>A0A498JFA7_MALDO</name>
<evidence type="ECO:0000256" key="4">
    <source>
        <dbReference type="ARBA" id="ARBA00022670"/>
    </source>
</evidence>
<dbReference type="GO" id="GO:0006508">
    <property type="term" value="P:proteolysis"/>
    <property type="evidence" value="ECO:0007669"/>
    <property type="project" value="UniProtKB-KW"/>
</dbReference>
<feature type="domain" description="Peptidase S8/S53" evidence="11">
    <location>
        <begin position="488"/>
        <end position="922"/>
    </location>
</feature>
<evidence type="ECO:0000256" key="6">
    <source>
        <dbReference type="ARBA" id="ARBA00022801"/>
    </source>
</evidence>
<dbReference type="InterPro" id="IPR000209">
    <property type="entry name" value="Peptidase_S8/S53_dom"/>
</dbReference>
<dbReference type="Pfam" id="PF17766">
    <property type="entry name" value="fn3_6"/>
    <property type="match status" value="1"/>
</dbReference>
<evidence type="ECO:0000313" key="16">
    <source>
        <dbReference type="Proteomes" id="UP000290289"/>
    </source>
</evidence>
<dbReference type="PROSITE" id="PS00138">
    <property type="entry name" value="SUBTILASE_SER"/>
    <property type="match status" value="1"/>
</dbReference>
<evidence type="ECO:0000313" key="15">
    <source>
        <dbReference type="EMBL" id="RXH94529.1"/>
    </source>
</evidence>
<dbReference type="GO" id="GO:0006355">
    <property type="term" value="P:regulation of DNA-templated transcription"/>
    <property type="evidence" value="ECO:0007669"/>
    <property type="project" value="InterPro"/>
</dbReference>
<evidence type="ECO:0000259" key="12">
    <source>
        <dbReference type="Pfam" id="PF05922"/>
    </source>
</evidence>
<evidence type="ECO:0000256" key="7">
    <source>
        <dbReference type="ARBA" id="ARBA00022825"/>
    </source>
</evidence>
<dbReference type="Gene3D" id="2.60.40.2310">
    <property type="match status" value="1"/>
</dbReference>
<dbReference type="PROSITE" id="PS51892">
    <property type="entry name" value="SUBTILASE"/>
    <property type="match status" value="1"/>
</dbReference>
<dbReference type="Gene3D" id="3.40.50.200">
    <property type="entry name" value="Peptidase S8/S53 domain"/>
    <property type="match status" value="2"/>
</dbReference>
<dbReference type="InterPro" id="IPR036852">
    <property type="entry name" value="Peptidase_S8/S53_dom_sf"/>
</dbReference>
<feature type="region of interest" description="Disordered" evidence="10">
    <location>
        <begin position="529"/>
        <end position="551"/>
    </location>
</feature>
<dbReference type="InterPro" id="IPR013654">
    <property type="entry name" value="PAS_2"/>
</dbReference>
<keyword evidence="4 9" id="KW-0645">Protease</keyword>
<feature type="domain" description="Subtilisin-like protease fibronectin type-III" evidence="14">
    <location>
        <begin position="979"/>
        <end position="1074"/>
    </location>
</feature>
<dbReference type="Pfam" id="PF05922">
    <property type="entry name" value="Inhibitor_I9"/>
    <property type="match status" value="1"/>
</dbReference>
<protein>
    <submittedName>
        <fullName evidence="15">Uncharacterized protein</fullName>
    </submittedName>
</protein>
<dbReference type="InterPro" id="IPR034197">
    <property type="entry name" value="Peptidases_S8_3"/>
</dbReference>
<reference evidence="15 16" key="1">
    <citation type="submission" date="2018-10" db="EMBL/GenBank/DDBJ databases">
        <title>A high-quality apple genome assembly.</title>
        <authorList>
            <person name="Hu J."/>
        </authorList>
    </citation>
    <scope>NUCLEOTIDE SEQUENCE [LARGE SCALE GENOMIC DNA]</scope>
    <source>
        <strain evidence="16">cv. HFTH1</strain>
        <tissue evidence="15">Young leaf</tissue>
    </source>
</reference>
<dbReference type="InterPro" id="IPR010259">
    <property type="entry name" value="S8pro/Inhibitor_I9"/>
</dbReference>
<evidence type="ECO:0000256" key="10">
    <source>
        <dbReference type="SAM" id="MobiDB-lite"/>
    </source>
</evidence>
<evidence type="ECO:0000256" key="5">
    <source>
        <dbReference type="ARBA" id="ARBA00022729"/>
    </source>
</evidence>
<feature type="active site" description="Charge relay system" evidence="8 9">
    <location>
        <position position="871"/>
    </location>
</feature>
<keyword evidence="5" id="KW-0732">Signal</keyword>
<keyword evidence="6 9" id="KW-0378">Hydrolase</keyword>
<evidence type="ECO:0000256" key="8">
    <source>
        <dbReference type="PIRSR" id="PIRSR615500-1"/>
    </source>
</evidence>
<comment type="subcellular location">
    <subcellularLocation>
        <location evidence="1">Secreted</location>
    </subcellularLocation>
</comment>
<dbReference type="Pfam" id="PF08446">
    <property type="entry name" value="PAS_2"/>
    <property type="match status" value="1"/>
</dbReference>
<dbReference type="CDD" id="cd02120">
    <property type="entry name" value="PA_subtilisin_like"/>
    <property type="match status" value="1"/>
</dbReference>